<reference evidence="1" key="1">
    <citation type="journal article" date="2007" name="Science">
        <title>Draft genome of the filarial nematode parasite Brugia malayi.</title>
        <authorList>
            <person name="Ghedin E."/>
            <person name="Wang S."/>
            <person name="Spiro D."/>
            <person name="Caler E."/>
            <person name="Zhao Q."/>
            <person name="Crabtree J."/>
            <person name="Allen J.E."/>
            <person name="Delcher A.L."/>
            <person name="Guiliano D.B."/>
            <person name="Miranda-Saavedra D."/>
            <person name="Angiuoli S.V."/>
            <person name="Creasy T."/>
            <person name="Amedeo P."/>
            <person name="Haas B."/>
            <person name="El-Sayed N.M."/>
            <person name="Wortman J.R."/>
            <person name="Feldblyum T."/>
            <person name="Tallon L."/>
            <person name="Schatz M."/>
            <person name="Shumway M."/>
            <person name="Koo H."/>
            <person name="Salzberg S.L."/>
            <person name="Schobel S."/>
            <person name="Pertea M."/>
            <person name="Pop M."/>
            <person name="White O."/>
            <person name="Barton G.J."/>
            <person name="Carlow C.K."/>
            <person name="Crawford M.J."/>
            <person name="Daub J."/>
            <person name="Dimmic M.W."/>
            <person name="Estes C.F."/>
            <person name="Foster J.M."/>
            <person name="Ganatra M."/>
            <person name="Gregory W.F."/>
            <person name="Johnson N.M."/>
            <person name="Jin J."/>
            <person name="Komuniecki R."/>
            <person name="Korf I."/>
            <person name="Kumar S."/>
            <person name="Laney S."/>
            <person name="Li B.W."/>
            <person name="Li W."/>
            <person name="Lindblom T.H."/>
            <person name="Lustigman S."/>
            <person name="Ma D."/>
            <person name="Maina C.V."/>
            <person name="Martin D.M."/>
            <person name="McCarter J.P."/>
            <person name="McReynolds L."/>
            <person name="Mitreva M."/>
            <person name="Nutman T.B."/>
            <person name="Parkinson J."/>
            <person name="Peregrin-Alvarez J.M."/>
            <person name="Poole C."/>
            <person name="Ren Q."/>
            <person name="Saunders L."/>
            <person name="Sluder A.E."/>
            <person name="Smith K."/>
            <person name="Stanke M."/>
            <person name="Unnasch T.R."/>
            <person name="Ware J."/>
            <person name="Wei A.D."/>
            <person name="Weil G."/>
            <person name="Williams D.J."/>
            <person name="Zhang Y."/>
            <person name="Williams S.A."/>
            <person name="Fraser-Liggett C."/>
            <person name="Slatko B."/>
            <person name="Blaxter M.L."/>
            <person name="Scott A.L."/>
        </authorList>
    </citation>
    <scope>NUCLEOTIDE SEQUENCE</scope>
    <source>
        <strain evidence="1">FR3</strain>
    </source>
</reference>
<sequence length="87" mass="10160">MRMETYGWKWIMINLDVRDITLQTAIKTMTLTKNSSEESAESHAYIRYSRGMKVFIAFTGYRVFDLSSGIVLERVELSRIFLDNSIL</sequence>
<protein>
    <submittedName>
        <fullName evidence="1">Bm316</fullName>
    </submittedName>
</protein>
<organism evidence="1">
    <name type="scientific">Brugia malayi</name>
    <name type="common">Filarial nematode worm</name>
    <dbReference type="NCBI Taxonomy" id="6279"/>
    <lineage>
        <taxon>Eukaryota</taxon>
        <taxon>Metazoa</taxon>
        <taxon>Ecdysozoa</taxon>
        <taxon>Nematoda</taxon>
        <taxon>Chromadorea</taxon>
        <taxon>Rhabditida</taxon>
        <taxon>Spirurina</taxon>
        <taxon>Spiruromorpha</taxon>
        <taxon>Filarioidea</taxon>
        <taxon>Onchocercidae</taxon>
        <taxon>Brugia</taxon>
    </lineage>
</organism>
<name>A0A1I9G0T1_BRUMA</name>
<proteinExistence type="predicted"/>
<gene>
    <name evidence="1" type="primary">Bm316</name>
    <name evidence="1" type="ORF">BM_Bm316</name>
</gene>
<evidence type="ECO:0000313" key="1">
    <source>
        <dbReference type="EMBL" id="CDP92998.1"/>
    </source>
</evidence>
<reference evidence="1" key="2">
    <citation type="submission" date="2012-12" db="EMBL/GenBank/DDBJ databases">
        <authorList>
            <consortium name="WormBase Consortium"/>
            <person name="Ghedin E."/>
            <person name="Paulini M."/>
        </authorList>
    </citation>
    <scope>NUCLEOTIDE SEQUENCE</scope>
    <source>
        <strain evidence="1">FR3</strain>
    </source>
</reference>
<dbReference type="AlphaFoldDB" id="A0A1I9G0T1"/>
<accession>A0A1I9G0T1</accession>
<dbReference type="EMBL" id="LN856865">
    <property type="protein sequence ID" value="CDP92998.1"/>
    <property type="molecule type" value="Genomic_DNA"/>
</dbReference>